<dbReference type="GO" id="GO:0016787">
    <property type="term" value="F:hydrolase activity"/>
    <property type="evidence" value="ECO:0007669"/>
    <property type="project" value="UniProtKB-KW"/>
</dbReference>
<keyword evidence="2" id="KW-0378">Hydrolase</keyword>
<evidence type="ECO:0000313" key="2">
    <source>
        <dbReference type="EMBL" id="WOO31804.1"/>
    </source>
</evidence>
<dbReference type="RefSeq" id="WP_317701273.1">
    <property type="nucleotide sequence ID" value="NZ_CP136921.1"/>
</dbReference>
<dbReference type="InterPro" id="IPR013595">
    <property type="entry name" value="Pept_S33_TAP-like_C"/>
</dbReference>
<evidence type="ECO:0000259" key="1">
    <source>
        <dbReference type="Pfam" id="PF08386"/>
    </source>
</evidence>
<dbReference type="InterPro" id="IPR029058">
    <property type="entry name" value="AB_hydrolase_fold"/>
</dbReference>
<dbReference type="SUPFAM" id="SSF53474">
    <property type="entry name" value="alpha/beta-Hydrolases"/>
    <property type="match status" value="1"/>
</dbReference>
<reference evidence="2 3" key="1">
    <citation type="submission" date="2023-03" db="EMBL/GenBank/DDBJ databases">
        <title>Diaphorobacter basophil sp. nov., isolated from a sewage-treatment plant.</title>
        <authorList>
            <person name="Yang K."/>
        </authorList>
    </citation>
    <scope>NUCLEOTIDE SEQUENCE [LARGE SCALE GENOMIC DNA]</scope>
    <source>
        <strain evidence="2 3">Y-1</strain>
    </source>
</reference>
<dbReference type="Proteomes" id="UP001303211">
    <property type="component" value="Chromosome"/>
</dbReference>
<gene>
    <name evidence="2" type="ORF">P4826_15580</name>
</gene>
<sequence>MQAQRLLDAGRTPAELDAALKSEPTLPHARFDTAYRSIAGSLAATIVAQQDPRYLGRSKPLALDNDDSVWNAVVCNDEALPHKDLSYWVDAGFALARQLPFVSTRNVASQPCLHWQERASYTKPALTRLKDVPLMMLQSAYDVPTPAAGAQRTFEQLPAARMVHVQDEGGHGLLFYGTDCVELNVWGHLLGQPPAARETTCAGKALPLEDGDTGAAQKAAPVSNFTDPVLAERLIRTMRRAIDGPMDAAAGANTSAW</sequence>
<organism evidence="2 3">
    <name type="scientific">Diaphorobacter limosus</name>
    <dbReference type="NCBI Taxonomy" id="3036128"/>
    <lineage>
        <taxon>Bacteria</taxon>
        <taxon>Pseudomonadati</taxon>
        <taxon>Pseudomonadota</taxon>
        <taxon>Betaproteobacteria</taxon>
        <taxon>Burkholderiales</taxon>
        <taxon>Comamonadaceae</taxon>
        <taxon>Diaphorobacter</taxon>
    </lineage>
</organism>
<dbReference type="Pfam" id="PF08386">
    <property type="entry name" value="Abhydrolase_4"/>
    <property type="match status" value="1"/>
</dbReference>
<evidence type="ECO:0000313" key="3">
    <source>
        <dbReference type="Proteomes" id="UP001303211"/>
    </source>
</evidence>
<name>A0ABZ0J4D9_9BURK</name>
<feature type="domain" description="Peptidase S33 tripeptidyl aminopeptidase-like C-terminal" evidence="1">
    <location>
        <begin position="107"/>
        <end position="201"/>
    </location>
</feature>
<accession>A0ABZ0J4D9</accession>
<dbReference type="Gene3D" id="3.40.50.1820">
    <property type="entry name" value="alpha/beta hydrolase"/>
    <property type="match status" value="1"/>
</dbReference>
<keyword evidence="3" id="KW-1185">Reference proteome</keyword>
<dbReference type="EMBL" id="CP136921">
    <property type="protein sequence ID" value="WOO31804.1"/>
    <property type="molecule type" value="Genomic_DNA"/>
</dbReference>
<proteinExistence type="predicted"/>
<protein>
    <submittedName>
        <fullName evidence="2">Alpha/beta hydrolase</fullName>
    </submittedName>
</protein>